<dbReference type="RefSeq" id="WP_281487733.1">
    <property type="nucleotide sequence ID" value="NZ_JASATX010000001.1"/>
</dbReference>
<evidence type="ECO:0000259" key="6">
    <source>
        <dbReference type="Pfam" id="PF17102"/>
    </source>
</evidence>
<comment type="similarity">
    <text evidence="1">Belongs to the stealth family.</text>
</comment>
<keyword evidence="3" id="KW-0270">Exopolysaccharide synthesis</keyword>
<keyword evidence="2" id="KW-0808">Transferase</keyword>
<evidence type="ECO:0000259" key="5">
    <source>
        <dbReference type="Pfam" id="PF17101"/>
    </source>
</evidence>
<evidence type="ECO:0000256" key="3">
    <source>
        <dbReference type="ARBA" id="ARBA00023169"/>
    </source>
</evidence>
<dbReference type="Pfam" id="PF17102">
    <property type="entry name" value="Stealth_CR3"/>
    <property type="match status" value="1"/>
</dbReference>
<dbReference type="Pfam" id="PF17103">
    <property type="entry name" value="Stealth_CR4"/>
    <property type="match status" value="1"/>
</dbReference>
<dbReference type="InterPro" id="IPR031357">
    <property type="entry name" value="Stealth_CR3"/>
</dbReference>
<feature type="domain" description="Stealth protein CR1 conserved region 1" evidence="5">
    <location>
        <begin position="213"/>
        <end position="240"/>
    </location>
</feature>
<organism evidence="8 9">
    <name type="scientific">Ruicaihuangia caeni</name>
    <dbReference type="NCBI Taxonomy" id="3042517"/>
    <lineage>
        <taxon>Bacteria</taxon>
        <taxon>Bacillati</taxon>
        <taxon>Actinomycetota</taxon>
        <taxon>Actinomycetes</taxon>
        <taxon>Micrococcales</taxon>
        <taxon>Microbacteriaceae</taxon>
        <taxon>Ruicaihuangia</taxon>
    </lineage>
</organism>
<gene>
    <name evidence="8" type="ORF">QF206_03145</name>
</gene>
<dbReference type="Proteomes" id="UP001321506">
    <property type="component" value="Unassembled WGS sequence"/>
</dbReference>
<dbReference type="AlphaFoldDB" id="A0AAW6T3E5"/>
<dbReference type="PANTHER" id="PTHR24045:SF0">
    <property type="entry name" value="N-ACETYLGLUCOSAMINE-1-PHOSPHOTRANSFERASE SUBUNITS ALPHA_BETA"/>
    <property type="match status" value="1"/>
</dbReference>
<evidence type="ECO:0000259" key="4">
    <source>
        <dbReference type="Pfam" id="PF11380"/>
    </source>
</evidence>
<comment type="caution">
    <text evidence="8">The sequence shown here is derived from an EMBL/GenBank/DDBJ whole genome shotgun (WGS) entry which is preliminary data.</text>
</comment>
<dbReference type="InterPro" id="IPR021520">
    <property type="entry name" value="Stealth_CR2"/>
</dbReference>
<keyword evidence="9" id="KW-1185">Reference proteome</keyword>
<accession>A0AAW6T3E5</accession>
<protein>
    <submittedName>
        <fullName evidence="8">Stealth family protein</fullName>
    </submittedName>
</protein>
<feature type="domain" description="Stealth protein CR3 conserved region 3" evidence="6">
    <location>
        <begin position="402"/>
        <end position="448"/>
    </location>
</feature>
<dbReference type="GO" id="GO:0000271">
    <property type="term" value="P:polysaccharide biosynthetic process"/>
    <property type="evidence" value="ECO:0007669"/>
    <property type="project" value="UniProtKB-KW"/>
</dbReference>
<dbReference type="EMBL" id="JASATX010000001">
    <property type="protein sequence ID" value="MDI2097964.1"/>
    <property type="molecule type" value="Genomic_DNA"/>
</dbReference>
<dbReference type="InterPro" id="IPR031358">
    <property type="entry name" value="Stealth_CR1"/>
</dbReference>
<dbReference type="Pfam" id="PF17101">
    <property type="entry name" value="Stealth_CR1"/>
    <property type="match status" value="1"/>
</dbReference>
<dbReference type="GO" id="GO:0016772">
    <property type="term" value="F:transferase activity, transferring phosphorus-containing groups"/>
    <property type="evidence" value="ECO:0007669"/>
    <property type="project" value="InterPro"/>
</dbReference>
<proteinExistence type="inferred from homology"/>
<dbReference type="InterPro" id="IPR047141">
    <property type="entry name" value="Stealth"/>
</dbReference>
<evidence type="ECO:0000313" key="8">
    <source>
        <dbReference type="EMBL" id="MDI2097964.1"/>
    </source>
</evidence>
<name>A0AAW6T3E5_9MICO</name>
<evidence type="ECO:0000256" key="2">
    <source>
        <dbReference type="ARBA" id="ARBA00022679"/>
    </source>
</evidence>
<reference evidence="8 9" key="1">
    <citation type="submission" date="2023-04" db="EMBL/GenBank/DDBJ databases">
        <title>Klugiella caeni sp. nov. isolated from the sludge of biochemical tank.</title>
        <authorList>
            <person name="Geng K."/>
        </authorList>
    </citation>
    <scope>NUCLEOTIDE SEQUENCE [LARGE SCALE GENOMIC DNA]</scope>
    <source>
        <strain evidence="8 9">YN-L-19</strain>
    </source>
</reference>
<feature type="domain" description="Stealth protein CR2 conserved region 2" evidence="4">
    <location>
        <begin position="251"/>
        <end position="356"/>
    </location>
</feature>
<evidence type="ECO:0000259" key="7">
    <source>
        <dbReference type="Pfam" id="PF17103"/>
    </source>
</evidence>
<dbReference type="InterPro" id="IPR031356">
    <property type="entry name" value="Stealth_CR4"/>
</dbReference>
<sequence length="533" mass="60740">MYQEIEDSLRSALNGGPMPRSEAPVALAQRTDIVREGRRLALAGPPINRHDAMVADLALVRGALERVSIDYLLVRGDDDRPIIAVDRSRRQELERQLASEFAAEPFYARLDGDKRSERLLALGRLPGDEEDELFLLYRRRTRSSRAAWRIGEAAVRLELWSFSETEILAPRPNALTRRRIDRRDAVMTTVDRDGYAWPTFAGMFDDHVDDVDFPIDIVFSWVDGSDPEYLAERSRYLAQHQLNPADAGATRYRQIDELKYALRSVKAFAPWVRRIFIATDSKPPAWLDTEHPDVTVVRSEEFFADTSVLPTYNSHAVESQLHRIPGLSEHFLYSNDDMFFGRPVSPSMFFSPGGITRFVEATVRIGLGDTHPDRTGHDNAMRVNRALLRKRFGRTITRHLEHCAVPMRRSVMRELETAFPQDFARTAASRFRSPTDISVTNSLYPYYALLTGRALQQPDARVRYVETTLASTPSALNGLRRGRRFDMFCLNDGSEPELDESTRVELVTSFLDRYFPVPGPWERQLEASTATTA</sequence>
<feature type="domain" description="Stealth protein CR4 conserved region 4" evidence="7">
    <location>
        <begin position="478"/>
        <end position="525"/>
    </location>
</feature>
<dbReference type="Pfam" id="PF11380">
    <property type="entry name" value="Stealth_CR2"/>
    <property type="match status" value="1"/>
</dbReference>
<evidence type="ECO:0000313" key="9">
    <source>
        <dbReference type="Proteomes" id="UP001321506"/>
    </source>
</evidence>
<evidence type="ECO:0000256" key="1">
    <source>
        <dbReference type="ARBA" id="ARBA00007583"/>
    </source>
</evidence>
<dbReference type="PANTHER" id="PTHR24045">
    <property type="match status" value="1"/>
</dbReference>